<dbReference type="PROSITE" id="PS51782">
    <property type="entry name" value="LYSM"/>
    <property type="match status" value="1"/>
</dbReference>
<gene>
    <name evidence="5" type="ORF">C8E97_4863</name>
</gene>
<proteinExistence type="inferred from homology"/>
<protein>
    <submittedName>
        <fullName evidence="5">LysM domain-containing protein</fullName>
    </submittedName>
</protein>
<comment type="caution">
    <text evidence="5">The sequence shown here is derived from an EMBL/GenBank/DDBJ whole genome shotgun (WGS) entry which is preliminary data.</text>
</comment>
<dbReference type="GO" id="GO:0016787">
    <property type="term" value="F:hydrolase activity"/>
    <property type="evidence" value="ECO:0007669"/>
    <property type="project" value="UniProtKB-KW"/>
</dbReference>
<evidence type="ECO:0000256" key="2">
    <source>
        <dbReference type="ARBA" id="ARBA00022801"/>
    </source>
</evidence>
<comment type="similarity">
    <text evidence="1">Belongs to the transglycosylase family. Rpf subfamily.</text>
</comment>
<feature type="domain" description="LysM" evidence="4">
    <location>
        <begin position="162"/>
        <end position="210"/>
    </location>
</feature>
<dbReference type="InterPro" id="IPR010618">
    <property type="entry name" value="RPF"/>
</dbReference>
<dbReference type="Proteomes" id="UP000282084">
    <property type="component" value="Unassembled WGS sequence"/>
</dbReference>
<keyword evidence="6" id="KW-1185">Reference proteome</keyword>
<dbReference type="InterPro" id="IPR018392">
    <property type="entry name" value="LysM"/>
</dbReference>
<dbReference type="Pfam" id="PF06737">
    <property type="entry name" value="Transglycosylas"/>
    <property type="match status" value="1"/>
</dbReference>
<name>A0A495W475_9PSEU</name>
<evidence type="ECO:0000256" key="1">
    <source>
        <dbReference type="ARBA" id="ARBA00010830"/>
    </source>
</evidence>
<dbReference type="CDD" id="cd13925">
    <property type="entry name" value="RPF"/>
    <property type="match status" value="1"/>
</dbReference>
<dbReference type="CDD" id="cd00118">
    <property type="entry name" value="LysM"/>
    <property type="match status" value="1"/>
</dbReference>
<sequence length="225" mass="23658">MGHHGGTTDSGNHHVIRAVFLTVVTACLLGLANATASAEPGLDWDAVAQCESSGNWSINTGNGYYGGLQFAPGTWSSNGGSGMPHEASREEQIRVAENVLRTQGPGAWPNCARRTAHVPSASDVSRAPTRAVQTAPVAPRVAPRPVAPAPPASPASTDNPEGDYTIQEGDTLWSIASGKGLAGGWQELVDLNPEHLTNPDLIITGHRIRTAPDAPEEPERTKRIR</sequence>
<keyword evidence="2" id="KW-0378">Hydrolase</keyword>
<dbReference type="Gene3D" id="3.10.350.10">
    <property type="entry name" value="LysM domain"/>
    <property type="match status" value="1"/>
</dbReference>
<feature type="compositionally biased region" description="Low complexity" evidence="3">
    <location>
        <begin position="135"/>
        <end position="144"/>
    </location>
</feature>
<dbReference type="OrthoDB" id="1404170at2"/>
<evidence type="ECO:0000256" key="3">
    <source>
        <dbReference type="SAM" id="MobiDB-lite"/>
    </source>
</evidence>
<dbReference type="SUPFAM" id="SSF53955">
    <property type="entry name" value="Lysozyme-like"/>
    <property type="match status" value="1"/>
</dbReference>
<dbReference type="SMART" id="SM00257">
    <property type="entry name" value="LysM"/>
    <property type="match status" value="1"/>
</dbReference>
<evidence type="ECO:0000313" key="6">
    <source>
        <dbReference type="Proteomes" id="UP000282084"/>
    </source>
</evidence>
<feature type="region of interest" description="Disordered" evidence="3">
    <location>
        <begin position="119"/>
        <end position="166"/>
    </location>
</feature>
<dbReference type="RefSeq" id="WP_121007780.1">
    <property type="nucleotide sequence ID" value="NZ_RBXO01000001.1"/>
</dbReference>
<accession>A0A495W475</accession>
<dbReference type="SUPFAM" id="SSF54106">
    <property type="entry name" value="LysM domain"/>
    <property type="match status" value="1"/>
</dbReference>
<dbReference type="InterPro" id="IPR023346">
    <property type="entry name" value="Lysozyme-like_dom_sf"/>
</dbReference>
<dbReference type="AlphaFoldDB" id="A0A495W475"/>
<organism evidence="5 6">
    <name type="scientific">Saccharothrix australiensis</name>
    <dbReference type="NCBI Taxonomy" id="2072"/>
    <lineage>
        <taxon>Bacteria</taxon>
        <taxon>Bacillati</taxon>
        <taxon>Actinomycetota</taxon>
        <taxon>Actinomycetes</taxon>
        <taxon>Pseudonocardiales</taxon>
        <taxon>Pseudonocardiaceae</taxon>
        <taxon>Saccharothrix</taxon>
    </lineage>
</organism>
<dbReference type="Gene3D" id="1.10.530.10">
    <property type="match status" value="1"/>
</dbReference>
<dbReference type="Pfam" id="PF01476">
    <property type="entry name" value="LysM"/>
    <property type="match status" value="1"/>
</dbReference>
<evidence type="ECO:0000259" key="4">
    <source>
        <dbReference type="PROSITE" id="PS51782"/>
    </source>
</evidence>
<dbReference type="EMBL" id="RBXO01000001">
    <property type="protein sequence ID" value="RKT56174.1"/>
    <property type="molecule type" value="Genomic_DNA"/>
</dbReference>
<dbReference type="InterPro" id="IPR036779">
    <property type="entry name" value="LysM_dom_sf"/>
</dbReference>
<reference evidence="5 6" key="1">
    <citation type="submission" date="2018-10" db="EMBL/GenBank/DDBJ databases">
        <title>Sequencing the genomes of 1000 actinobacteria strains.</title>
        <authorList>
            <person name="Klenk H.-P."/>
        </authorList>
    </citation>
    <scope>NUCLEOTIDE SEQUENCE [LARGE SCALE GENOMIC DNA]</scope>
    <source>
        <strain evidence="5 6">DSM 43800</strain>
    </source>
</reference>
<evidence type="ECO:0000313" key="5">
    <source>
        <dbReference type="EMBL" id="RKT56174.1"/>
    </source>
</evidence>